<dbReference type="RefSeq" id="WP_189316465.1">
    <property type="nucleotide sequence ID" value="NZ_BMQA01000060.1"/>
</dbReference>
<comment type="caution">
    <text evidence="1">The sequence shown here is derived from an EMBL/GenBank/DDBJ whole genome shotgun (WGS) entry which is preliminary data.</text>
</comment>
<dbReference type="EMBL" id="BMQA01000060">
    <property type="protein sequence ID" value="GGJ59283.1"/>
    <property type="molecule type" value="Genomic_DNA"/>
</dbReference>
<protein>
    <submittedName>
        <fullName evidence="1">Uncharacterized protein</fullName>
    </submittedName>
</protein>
<sequence length="175" mass="18468">MTTFAAHTVANLPDRSVLLSLQEIAEDIGTTDTTRTPLDADEAESLLSALLRVGEQSPVTISGLPEQRMLTVARRLLTHIAEDPDTAATAGAVLADPPADEHMSVETAVTATVVLGALVGWLQTKVDIRIKRKEGKAEFEFRLTKTTSSAVLLRELSAVIARLLGGGPPGPPPLG</sequence>
<proteinExistence type="predicted"/>
<dbReference type="Proteomes" id="UP000657574">
    <property type="component" value="Unassembled WGS sequence"/>
</dbReference>
<evidence type="ECO:0000313" key="1">
    <source>
        <dbReference type="EMBL" id="GGJ59283.1"/>
    </source>
</evidence>
<organism evidence="1 2">
    <name type="scientific">Streptomyces brasiliensis</name>
    <dbReference type="NCBI Taxonomy" id="1954"/>
    <lineage>
        <taxon>Bacteria</taxon>
        <taxon>Bacillati</taxon>
        <taxon>Actinomycetota</taxon>
        <taxon>Actinomycetes</taxon>
        <taxon>Kitasatosporales</taxon>
        <taxon>Streptomycetaceae</taxon>
        <taxon>Streptomyces</taxon>
    </lineage>
</organism>
<evidence type="ECO:0000313" key="2">
    <source>
        <dbReference type="Proteomes" id="UP000657574"/>
    </source>
</evidence>
<reference evidence="1" key="1">
    <citation type="journal article" date="2014" name="Int. J. Syst. Evol. Microbiol.">
        <title>Complete genome sequence of Corynebacterium casei LMG S-19264T (=DSM 44701T), isolated from a smear-ripened cheese.</title>
        <authorList>
            <consortium name="US DOE Joint Genome Institute (JGI-PGF)"/>
            <person name="Walter F."/>
            <person name="Albersmeier A."/>
            <person name="Kalinowski J."/>
            <person name="Ruckert C."/>
        </authorList>
    </citation>
    <scope>NUCLEOTIDE SEQUENCE</scope>
    <source>
        <strain evidence="1">JCM 3086</strain>
    </source>
</reference>
<gene>
    <name evidence="1" type="ORF">GCM10010121_082490</name>
</gene>
<dbReference type="AlphaFoldDB" id="A0A917P3G9"/>
<name>A0A917P3G9_9ACTN</name>
<keyword evidence="2" id="KW-1185">Reference proteome</keyword>
<accession>A0A917P3G9</accession>
<reference evidence="1" key="2">
    <citation type="submission" date="2020-09" db="EMBL/GenBank/DDBJ databases">
        <authorList>
            <person name="Sun Q."/>
            <person name="Ohkuma M."/>
        </authorList>
    </citation>
    <scope>NUCLEOTIDE SEQUENCE</scope>
    <source>
        <strain evidence="1">JCM 3086</strain>
    </source>
</reference>